<dbReference type="Gene3D" id="3.40.50.300">
    <property type="entry name" value="P-loop containing nucleotide triphosphate hydrolases"/>
    <property type="match status" value="1"/>
</dbReference>
<keyword evidence="2" id="KW-0067">ATP-binding</keyword>
<gene>
    <name evidence="2" type="ORF">LQ567_11045</name>
</gene>
<dbReference type="EMBL" id="JAJNEC010000005">
    <property type="protein sequence ID" value="MCD2423298.1"/>
    <property type="molecule type" value="Genomic_DNA"/>
</dbReference>
<comment type="caution">
    <text evidence="2">The sequence shown here is derived from an EMBL/GenBank/DDBJ whole genome shotgun (WGS) entry which is preliminary data.</text>
</comment>
<dbReference type="GO" id="GO:0005524">
    <property type="term" value="F:ATP binding"/>
    <property type="evidence" value="ECO:0007669"/>
    <property type="project" value="UniProtKB-KW"/>
</dbReference>
<proteinExistence type="predicted"/>
<reference evidence="2 3" key="1">
    <citation type="submission" date="2021-11" db="EMBL/GenBank/DDBJ databases">
        <title>Genomic of Niabella pedocola.</title>
        <authorList>
            <person name="Wu T."/>
        </authorList>
    </citation>
    <scope>NUCLEOTIDE SEQUENCE [LARGE SCALE GENOMIC DNA]</scope>
    <source>
        <strain evidence="2 3">JCM 31011</strain>
    </source>
</reference>
<keyword evidence="3" id="KW-1185">Reference proteome</keyword>
<evidence type="ECO:0000313" key="3">
    <source>
        <dbReference type="Proteomes" id="UP001199816"/>
    </source>
</evidence>
<sequence>MNYTIHIQSALAAVNQATFERLISYLLYMEGYKFMGAPGLVVGKDKTRKGGPDAFFIDGDRYIFVESTTKEKLPTGITFFNKLKGDICHCFDQKVTGIEARNIKRIILACTSKITVAEHKKLVLYAKSFSKTIELEILNIDNLPLKLERHPTLLGCYLGIQVLKADIYDLPHYLSKSTQGYQPSLINSFVARKDELKTCLNLLTRTDVLAIYGPSGVGKSKLAVQLLENMREEGFCPLVIQSSAIPIYDDLNSIFSGTCSYVVLLDDINRSIDDLSSILSYIKRPRINTIKVIVTARDYASGKVTETLEDAEIQWQRMTVNEMKDGDIETIITNDQPWLKRSYTFKRRVVELAKGNARLAMMATQAVERGGSQKFLDNPVLLYQKYFNKAAGDLHWIKEPLAIQAIAIVWFFQRLEKRDDDIHNTLKEQFGIEKNDLWSMLEKLHSSEMINLFENDLAKPQDQPLGTFAFYRCFLEGGRGLIDLGKWMTTFFSQYAREGQHALIDVNNTFGDELIQKLSMPHLDYLRQQLSESADIYEFYSMFWFYRRNETLVFIQDWINAQESKGVHKLSFRMEQNVHQNPQPYLELLVPFWCHPNESLKASIELAIELVAKDSALMPYFLYAIKELFSFRATEAEFADYRRQNLLLDVLEDPADSELQQQIVAGVALVVATKLLKWQFKDDSASKGIHLSWVDFKMANTPELLALRERLLKIGVKHFDVDKILATDLMKVLVYPGGDMDSEVYRAMVPFFNLILKKLSELQFNRCVWVMDLKERLKQKNVSGLRGSKRFEQSEVLMIHALLNGKPYDRDISVEKQNKYRWSHLKRTLKSKTWLEIKMWILRVSEVLALQENGSNWSLDRGMSDMYGIIGGINKTHYKKAVELYFKKDLSFKLDKQMLQYSLQERLISARKLLALIRDSELADRDAWIMQLASAVAEPDIFTQLLESVIVVLQTDTTQSVCFDMSAYLKFQLSFEQLQKNNPRQRKLKGHNIITYLSQIVYSRRGEMSWDLGRDFCRKNIVHFSKHMQLLEDIYICQKRYVQHYDHNGKELGLLLSYDWKFLIRSLKSGKIGFDYTATLAFDRLTLNSVWELDNYQEVIEEIMAEVAVKKDTVYIQTSDIENLFAFRESFPEATTQKVKATLSKLIEFYAQNNGMIQILLTLVFESYRNDFIEHLKGFLILNKDVNFVSRIHFYRTSSTIGSWVPQLLDRIKFYEQIITMINSLPRQSAYTEHKHFFEKKIVGERERITQERRRDFKDPD</sequence>
<name>A0ABS8PQC6_9BACT</name>
<accession>A0ABS8PQC6</accession>
<dbReference type="InterPro" id="IPR027417">
    <property type="entry name" value="P-loop_NTPase"/>
</dbReference>
<dbReference type="InterPro" id="IPR049050">
    <property type="entry name" value="nSTAND3"/>
</dbReference>
<evidence type="ECO:0000259" key="1">
    <source>
        <dbReference type="Pfam" id="PF20720"/>
    </source>
</evidence>
<dbReference type="RefSeq" id="WP_231004562.1">
    <property type="nucleotide sequence ID" value="NZ_JAJNEC010000005.1"/>
</dbReference>
<keyword evidence="2" id="KW-0547">Nucleotide-binding</keyword>
<organism evidence="2 3">
    <name type="scientific">Niabella pedocola</name>
    <dbReference type="NCBI Taxonomy" id="1752077"/>
    <lineage>
        <taxon>Bacteria</taxon>
        <taxon>Pseudomonadati</taxon>
        <taxon>Bacteroidota</taxon>
        <taxon>Chitinophagia</taxon>
        <taxon>Chitinophagales</taxon>
        <taxon>Chitinophagaceae</taxon>
        <taxon>Niabella</taxon>
    </lineage>
</organism>
<feature type="domain" description="Novel STAND NTPase 3" evidence="1">
    <location>
        <begin position="194"/>
        <end position="309"/>
    </location>
</feature>
<dbReference type="SUPFAM" id="SSF52540">
    <property type="entry name" value="P-loop containing nucleoside triphosphate hydrolases"/>
    <property type="match status" value="1"/>
</dbReference>
<evidence type="ECO:0000313" key="2">
    <source>
        <dbReference type="EMBL" id="MCD2423298.1"/>
    </source>
</evidence>
<protein>
    <submittedName>
        <fullName evidence="2">ATP-binding protein</fullName>
    </submittedName>
</protein>
<dbReference type="Pfam" id="PF20720">
    <property type="entry name" value="nSTAND3"/>
    <property type="match status" value="1"/>
</dbReference>
<dbReference type="Proteomes" id="UP001199816">
    <property type="component" value="Unassembled WGS sequence"/>
</dbReference>